<dbReference type="RefSeq" id="WP_404633441.1">
    <property type="nucleotide sequence ID" value="NZ_JADIKM010000003.1"/>
</dbReference>
<accession>A0ABW8JYD5</accession>
<gene>
    <name evidence="2" type="ORF">ISP17_11980</name>
</gene>
<evidence type="ECO:0000313" key="2">
    <source>
        <dbReference type="EMBL" id="MFK2904685.1"/>
    </source>
</evidence>
<name>A0ABW8JYD5_9GAMM</name>
<keyword evidence="1" id="KW-0812">Transmembrane</keyword>
<protein>
    <recommendedName>
        <fullName evidence="4">Toxin CptA</fullName>
    </recommendedName>
</protein>
<evidence type="ECO:0008006" key="4">
    <source>
        <dbReference type="Google" id="ProtNLM"/>
    </source>
</evidence>
<sequence length="142" mass="15127">MASAPAIGFEYRPSRLIRRLRWSVAGLAVLALMLSGVGLATQAGLGLLLIAGLGLAHWRRVAPPTAVGWHPASGWTLRMADGSDAAVTLRSFRVLAGCIVLNLAGGGVRHDLWLLPDNSDADTRRRLRMRLAISGVEAVSPR</sequence>
<dbReference type="Proteomes" id="UP001620460">
    <property type="component" value="Unassembled WGS sequence"/>
</dbReference>
<evidence type="ECO:0000256" key="1">
    <source>
        <dbReference type="SAM" id="Phobius"/>
    </source>
</evidence>
<proteinExistence type="predicted"/>
<keyword evidence="1" id="KW-1133">Transmembrane helix</keyword>
<feature type="transmembrane region" description="Helical" evidence="1">
    <location>
        <begin position="20"/>
        <end position="50"/>
    </location>
</feature>
<comment type="caution">
    <text evidence="2">The sequence shown here is derived from an EMBL/GenBank/DDBJ whole genome shotgun (WGS) entry which is preliminary data.</text>
</comment>
<reference evidence="2 3" key="1">
    <citation type="submission" date="2020-10" db="EMBL/GenBank/DDBJ databases">
        <title>Phylogeny of dyella-like bacteria.</title>
        <authorList>
            <person name="Fu J."/>
        </authorList>
    </citation>
    <scope>NUCLEOTIDE SEQUENCE [LARGE SCALE GENOMIC DNA]</scope>
    <source>
        <strain evidence="2 3">Gsoil3046</strain>
    </source>
</reference>
<evidence type="ECO:0000313" key="3">
    <source>
        <dbReference type="Proteomes" id="UP001620460"/>
    </source>
</evidence>
<dbReference type="EMBL" id="JADIKM010000003">
    <property type="protein sequence ID" value="MFK2904685.1"/>
    <property type="molecule type" value="Genomic_DNA"/>
</dbReference>
<keyword evidence="1" id="KW-0472">Membrane</keyword>
<organism evidence="2 3">
    <name type="scientific">Dyella ginsengisoli</name>
    <dbReference type="NCBI Taxonomy" id="363848"/>
    <lineage>
        <taxon>Bacteria</taxon>
        <taxon>Pseudomonadati</taxon>
        <taxon>Pseudomonadota</taxon>
        <taxon>Gammaproteobacteria</taxon>
        <taxon>Lysobacterales</taxon>
        <taxon>Rhodanobacteraceae</taxon>
        <taxon>Dyella</taxon>
    </lineage>
</organism>
<keyword evidence="3" id="KW-1185">Reference proteome</keyword>